<dbReference type="InterPro" id="IPR051533">
    <property type="entry name" value="WaaL-like"/>
</dbReference>
<proteinExistence type="predicted"/>
<comment type="caution">
    <text evidence="7">The sequence shown here is derived from an EMBL/GenBank/DDBJ whole genome shotgun (WGS) entry which is preliminary data.</text>
</comment>
<evidence type="ECO:0000256" key="3">
    <source>
        <dbReference type="ARBA" id="ARBA00022989"/>
    </source>
</evidence>
<accession>A0ABW3UIE7</accession>
<dbReference type="Pfam" id="PF04932">
    <property type="entry name" value="Wzy_C"/>
    <property type="match status" value="1"/>
</dbReference>
<dbReference type="Proteomes" id="UP001597180">
    <property type="component" value="Unassembled WGS sequence"/>
</dbReference>
<name>A0ABW3UIE7_9BACL</name>
<evidence type="ECO:0000256" key="5">
    <source>
        <dbReference type="SAM" id="Phobius"/>
    </source>
</evidence>
<keyword evidence="7" id="KW-0436">Ligase</keyword>
<reference evidence="8" key="1">
    <citation type="journal article" date="2019" name="Int. J. Syst. Evol. Microbiol.">
        <title>The Global Catalogue of Microorganisms (GCM) 10K type strain sequencing project: providing services to taxonomists for standard genome sequencing and annotation.</title>
        <authorList>
            <consortium name="The Broad Institute Genomics Platform"/>
            <consortium name="The Broad Institute Genome Sequencing Center for Infectious Disease"/>
            <person name="Wu L."/>
            <person name="Ma J."/>
        </authorList>
    </citation>
    <scope>NUCLEOTIDE SEQUENCE [LARGE SCALE GENOMIC DNA]</scope>
    <source>
        <strain evidence="8">CCUG 53270</strain>
    </source>
</reference>
<feature type="transmembrane region" description="Helical" evidence="5">
    <location>
        <begin position="243"/>
        <end position="267"/>
    </location>
</feature>
<dbReference type="PANTHER" id="PTHR37422">
    <property type="entry name" value="TEICHURONIC ACID BIOSYNTHESIS PROTEIN TUAE"/>
    <property type="match status" value="1"/>
</dbReference>
<dbReference type="RefSeq" id="WP_345585211.1">
    <property type="nucleotide sequence ID" value="NZ_BAABJG010000002.1"/>
</dbReference>
<feature type="transmembrane region" description="Helical" evidence="5">
    <location>
        <begin position="489"/>
        <end position="504"/>
    </location>
</feature>
<feature type="transmembrane region" description="Helical" evidence="5">
    <location>
        <begin position="167"/>
        <end position="184"/>
    </location>
</feature>
<feature type="transmembrane region" description="Helical" evidence="5">
    <location>
        <begin position="204"/>
        <end position="223"/>
    </location>
</feature>
<gene>
    <name evidence="7" type="ORF">ACFQ4B_04205</name>
</gene>
<evidence type="ECO:0000313" key="7">
    <source>
        <dbReference type="EMBL" id="MFD1219310.1"/>
    </source>
</evidence>
<sequence>MSYKNPKSSTKKAMAKDERTSILFWILLGLTVLFLFWAPFQKGLFNGNTYDFERPLFSSFIWSAIILFLVSLFQFYNWKLSSQRDLISIVIWLIPISYVISLSSSASSYYAQNGIYIQLLYVVFFLVGLYINRSESGTNLLRRFFVASSYFVVLFGLFNWLGNKAIIFNMVSWFTNGMDGFGFYKDAVMTDANGFRLTSIFQYANSYAAYLIAILFCCIYLIISSKKLIPTLVHGMMAVPIIISFFLTLSRGGLVILPIVLLVILPFLKPYKQVLYLVHCIISFVISLVILNKVTSLGIEVNKESIPNISYLGWGILLAASLINGVISVAIQKCEPFVEKKLSNISKYRVSNIFIPAVAIIIGALGVLLLLYGTGLTQLLPENIKNRIESINFQQHSVLERGTFYVDAIKLYKDYPIIGAGGGAWAALYEKYQNNPYVSRQAHNFFLQYLVEVGALGFLILLFVIGWVLYLFIRHSIKSQSAASDDKRFMFYIVTISLLVHSMIDFDLSYVYLGALLFLSLGGMISGSEQPALSEKWLAFNKYKWIYPSVLVVLSIFMFFSSTKMLTANSNFQSALSLAQSSKTINEVFIPLDNALKQHPNHPDYASYKIDLLLQAYNQTKDEKLFNQATDMIQKTRAKEPHNRALIDKEIYTLAIKDQLPKALELVNNEINNFPWDITLYEKNILMNYDLGTRSQSDKALAEKYWSQAMETYNTMVNKSKELELLPKGQQQGRPFGLTKNMAFTLGQIEFMHGKYASAESFLKFQLNDQFNEQVDVEMARWYLASLQKQNKNDESLYNKLITKDPKEKDEINTLLNATFSVK</sequence>
<keyword evidence="3 5" id="KW-1133">Transmembrane helix</keyword>
<evidence type="ECO:0000256" key="2">
    <source>
        <dbReference type="ARBA" id="ARBA00022692"/>
    </source>
</evidence>
<keyword evidence="8" id="KW-1185">Reference proteome</keyword>
<feature type="transmembrane region" description="Helical" evidence="5">
    <location>
        <begin position="115"/>
        <end position="132"/>
    </location>
</feature>
<feature type="transmembrane region" description="Helical" evidence="5">
    <location>
        <begin position="21"/>
        <end position="40"/>
    </location>
</feature>
<feature type="transmembrane region" description="Helical" evidence="5">
    <location>
        <begin position="311"/>
        <end position="331"/>
    </location>
</feature>
<protein>
    <submittedName>
        <fullName evidence="7">O-antigen ligase family protein</fullName>
    </submittedName>
</protein>
<feature type="domain" description="O-antigen ligase-related" evidence="6">
    <location>
        <begin position="357"/>
        <end position="462"/>
    </location>
</feature>
<dbReference type="InterPro" id="IPR007016">
    <property type="entry name" value="O-antigen_ligase-rel_domated"/>
</dbReference>
<feature type="transmembrane region" description="Helical" evidence="5">
    <location>
        <begin position="60"/>
        <end position="78"/>
    </location>
</feature>
<evidence type="ECO:0000313" key="8">
    <source>
        <dbReference type="Proteomes" id="UP001597180"/>
    </source>
</evidence>
<evidence type="ECO:0000259" key="6">
    <source>
        <dbReference type="Pfam" id="PF04932"/>
    </source>
</evidence>
<dbReference type="PANTHER" id="PTHR37422:SF13">
    <property type="entry name" value="LIPOPOLYSACCHARIDE BIOSYNTHESIS PROTEIN PA4999-RELATED"/>
    <property type="match status" value="1"/>
</dbReference>
<keyword evidence="4 5" id="KW-0472">Membrane</keyword>
<feature type="transmembrane region" description="Helical" evidence="5">
    <location>
        <begin position="274"/>
        <end position="291"/>
    </location>
</feature>
<dbReference type="EMBL" id="JBHTLU010000009">
    <property type="protein sequence ID" value="MFD1219310.1"/>
    <property type="molecule type" value="Genomic_DNA"/>
</dbReference>
<feature type="transmembrane region" description="Helical" evidence="5">
    <location>
        <begin position="90"/>
        <end position="109"/>
    </location>
</feature>
<comment type="subcellular location">
    <subcellularLocation>
        <location evidence="1">Membrane</location>
        <topology evidence="1">Multi-pass membrane protein</topology>
    </subcellularLocation>
</comment>
<evidence type="ECO:0000256" key="1">
    <source>
        <dbReference type="ARBA" id="ARBA00004141"/>
    </source>
</evidence>
<feature type="transmembrane region" description="Helical" evidence="5">
    <location>
        <begin position="352"/>
        <end position="372"/>
    </location>
</feature>
<dbReference type="GO" id="GO:0016874">
    <property type="term" value="F:ligase activity"/>
    <property type="evidence" value="ECO:0007669"/>
    <property type="project" value="UniProtKB-KW"/>
</dbReference>
<feature type="transmembrane region" description="Helical" evidence="5">
    <location>
        <begin position="446"/>
        <end position="473"/>
    </location>
</feature>
<evidence type="ECO:0000256" key="4">
    <source>
        <dbReference type="ARBA" id="ARBA00023136"/>
    </source>
</evidence>
<organism evidence="7 8">
    <name type="scientific">Paenibacillus vulneris</name>
    <dbReference type="NCBI Taxonomy" id="1133364"/>
    <lineage>
        <taxon>Bacteria</taxon>
        <taxon>Bacillati</taxon>
        <taxon>Bacillota</taxon>
        <taxon>Bacilli</taxon>
        <taxon>Bacillales</taxon>
        <taxon>Paenibacillaceae</taxon>
        <taxon>Paenibacillus</taxon>
    </lineage>
</organism>
<feature type="transmembrane region" description="Helical" evidence="5">
    <location>
        <begin position="144"/>
        <end position="161"/>
    </location>
</feature>
<keyword evidence="2 5" id="KW-0812">Transmembrane</keyword>
<feature type="transmembrane region" description="Helical" evidence="5">
    <location>
        <begin position="545"/>
        <end position="563"/>
    </location>
</feature>